<dbReference type="GO" id="GO:0005886">
    <property type="term" value="C:plasma membrane"/>
    <property type="evidence" value="ECO:0007669"/>
    <property type="project" value="UniProtKB-SubCell"/>
</dbReference>
<dbReference type="EMBL" id="JACHHX010000010">
    <property type="protein sequence ID" value="MBB5015769.1"/>
    <property type="molecule type" value="Genomic_DNA"/>
</dbReference>
<dbReference type="PANTHER" id="PTHR33908:SF3">
    <property type="entry name" value="UNDECAPRENYL PHOSPHATE-ALPHA-4-AMINO-4-DEOXY-L-ARABINOSE ARABINOSYL TRANSFERASE"/>
    <property type="match status" value="1"/>
</dbReference>
<comment type="caution">
    <text evidence="10">The sequence shown here is derived from an EMBL/GenBank/DDBJ whole genome shotgun (WGS) entry which is preliminary data.</text>
</comment>
<keyword evidence="6 8" id="KW-1133">Transmembrane helix</keyword>
<keyword evidence="7 8" id="KW-0472">Membrane</keyword>
<feature type="transmembrane region" description="Helical" evidence="8">
    <location>
        <begin position="396"/>
        <end position="416"/>
    </location>
</feature>
<evidence type="ECO:0000259" key="9">
    <source>
        <dbReference type="Pfam" id="PF13231"/>
    </source>
</evidence>
<dbReference type="InterPro" id="IPR038731">
    <property type="entry name" value="RgtA/B/C-like"/>
</dbReference>
<gene>
    <name evidence="10" type="ORF">HNQ58_001677</name>
</gene>
<sequence>MSHPLPIRLPGLLLLALLVLGAGLGLRDPSPPDEPRFVLAARHMVESGQWVIPHRGSELYAHKPATFMWLQAAAYLLVHDWRVAFLLPSLLAALGTLWLTHDLTRRLYGRRAAIWAALGLLVVLQFGLQAKRAQIDMVLVFLTTLSMWGLLRHLLRGPDWPALWLGGFAAGLGTVTKGVGFLPLLALIPAIWTMRDGWHGGAGSRPSGARWWGLPLAFVLGTAVWLAPMLTVVLTSDDPALHAYAREILLRQTGERYANAWHHIQPPWYYLQVIFTLWLPGALLLPWLLPAWWRRLRRRDARLLVLLGWAVLVLAFFSASPGKREVYIFPALPLLCVAAAPLLPGLMRRRGVRLTLAGYALLLSLTALALGASGLLADPRWAQRLAEERALDAEALRMLLLWLLALGVGGLVLLGWSRLRRTGTALVLFTALLWVVYGLGLAPALDASSSARALMQRVGERIGPEAELGLLAWREQHLLQADRPARDFGFERPWEDQWHDAARWLGEQPQRRWLFVLDEALGDCVDRQRAEFIGRSNRRDWWLVPGDAVVPDCRPGFAPRPQGDASRD</sequence>
<dbReference type="Pfam" id="PF13231">
    <property type="entry name" value="PMT_2"/>
    <property type="match status" value="1"/>
</dbReference>
<proteinExistence type="predicted"/>
<reference evidence="10 11" key="1">
    <citation type="submission" date="2020-08" db="EMBL/GenBank/DDBJ databases">
        <title>Genomic Encyclopedia of Type Strains, Phase IV (KMG-IV): sequencing the most valuable type-strain genomes for metagenomic binning, comparative biology and taxonomic classification.</title>
        <authorList>
            <person name="Goeker M."/>
        </authorList>
    </citation>
    <scope>NUCLEOTIDE SEQUENCE [LARGE SCALE GENOMIC DNA]</scope>
    <source>
        <strain evidence="10 11">DSM 25897</strain>
    </source>
</reference>
<dbReference type="AlphaFoldDB" id="A0A7W8DEW7"/>
<dbReference type="PANTHER" id="PTHR33908">
    <property type="entry name" value="MANNOSYLTRANSFERASE YKCB-RELATED"/>
    <property type="match status" value="1"/>
</dbReference>
<keyword evidence="11" id="KW-1185">Reference proteome</keyword>
<dbReference type="InterPro" id="IPR050297">
    <property type="entry name" value="LipidA_mod_glycosyltrf_83"/>
</dbReference>
<feature type="transmembrane region" description="Helical" evidence="8">
    <location>
        <begin position="269"/>
        <end position="289"/>
    </location>
</feature>
<evidence type="ECO:0000256" key="5">
    <source>
        <dbReference type="ARBA" id="ARBA00022692"/>
    </source>
</evidence>
<feature type="transmembrane region" description="Helical" evidence="8">
    <location>
        <begin position="326"/>
        <end position="344"/>
    </location>
</feature>
<feature type="transmembrane region" description="Helical" evidence="8">
    <location>
        <begin position="83"/>
        <end position="100"/>
    </location>
</feature>
<keyword evidence="3" id="KW-0328">Glycosyltransferase</keyword>
<comment type="subcellular location">
    <subcellularLocation>
        <location evidence="1">Cell membrane</location>
        <topology evidence="1">Multi-pass membrane protein</topology>
    </subcellularLocation>
</comment>
<name>A0A7W8DEW7_9GAMM</name>
<evidence type="ECO:0000256" key="4">
    <source>
        <dbReference type="ARBA" id="ARBA00022679"/>
    </source>
</evidence>
<feature type="transmembrane region" description="Helical" evidence="8">
    <location>
        <begin position="301"/>
        <end position="320"/>
    </location>
</feature>
<accession>A0A7W8DEW7</accession>
<feature type="domain" description="Glycosyltransferase RgtA/B/C/D-like" evidence="9">
    <location>
        <begin position="63"/>
        <end position="193"/>
    </location>
</feature>
<feature type="transmembrane region" description="Helical" evidence="8">
    <location>
        <begin position="212"/>
        <end position="234"/>
    </location>
</feature>
<evidence type="ECO:0000256" key="1">
    <source>
        <dbReference type="ARBA" id="ARBA00004651"/>
    </source>
</evidence>
<evidence type="ECO:0000256" key="2">
    <source>
        <dbReference type="ARBA" id="ARBA00022475"/>
    </source>
</evidence>
<evidence type="ECO:0000313" key="10">
    <source>
        <dbReference type="EMBL" id="MBB5015769.1"/>
    </source>
</evidence>
<evidence type="ECO:0000256" key="3">
    <source>
        <dbReference type="ARBA" id="ARBA00022676"/>
    </source>
</evidence>
<keyword evidence="5 8" id="KW-0812">Transmembrane</keyword>
<keyword evidence="2" id="KW-1003">Cell membrane</keyword>
<dbReference type="GO" id="GO:0016763">
    <property type="term" value="F:pentosyltransferase activity"/>
    <property type="evidence" value="ECO:0007669"/>
    <property type="project" value="TreeGrafter"/>
</dbReference>
<evidence type="ECO:0000256" key="8">
    <source>
        <dbReference type="SAM" id="Phobius"/>
    </source>
</evidence>
<dbReference type="GO" id="GO:0009103">
    <property type="term" value="P:lipopolysaccharide biosynthetic process"/>
    <property type="evidence" value="ECO:0007669"/>
    <property type="project" value="TreeGrafter"/>
</dbReference>
<evidence type="ECO:0000256" key="6">
    <source>
        <dbReference type="ARBA" id="ARBA00022989"/>
    </source>
</evidence>
<feature type="transmembrane region" description="Helical" evidence="8">
    <location>
        <begin position="423"/>
        <end position="445"/>
    </location>
</feature>
<evidence type="ECO:0000313" key="11">
    <source>
        <dbReference type="Proteomes" id="UP000519004"/>
    </source>
</evidence>
<feature type="transmembrane region" description="Helical" evidence="8">
    <location>
        <begin position="356"/>
        <end position="376"/>
    </location>
</feature>
<organism evidence="10 11">
    <name type="scientific">Rehaibacterium terrae</name>
    <dbReference type="NCBI Taxonomy" id="1341696"/>
    <lineage>
        <taxon>Bacteria</taxon>
        <taxon>Pseudomonadati</taxon>
        <taxon>Pseudomonadota</taxon>
        <taxon>Gammaproteobacteria</taxon>
        <taxon>Lysobacterales</taxon>
        <taxon>Lysobacteraceae</taxon>
        <taxon>Rehaibacterium</taxon>
    </lineage>
</organism>
<evidence type="ECO:0000256" key="7">
    <source>
        <dbReference type="ARBA" id="ARBA00023136"/>
    </source>
</evidence>
<protein>
    <submittedName>
        <fullName evidence="10">4-amino-4-deoxy-L-arabinose transferase-like glycosyltransferase</fullName>
    </submittedName>
</protein>
<dbReference type="Proteomes" id="UP000519004">
    <property type="component" value="Unassembled WGS sequence"/>
</dbReference>
<feature type="transmembrane region" description="Helical" evidence="8">
    <location>
        <begin position="112"/>
        <end position="128"/>
    </location>
</feature>
<dbReference type="RefSeq" id="WP_183948439.1">
    <property type="nucleotide sequence ID" value="NZ_JACHHX010000010.1"/>
</dbReference>
<keyword evidence="4 10" id="KW-0808">Transferase</keyword>
<feature type="transmembrane region" description="Helical" evidence="8">
    <location>
        <begin position="163"/>
        <end position="192"/>
    </location>
</feature>
<dbReference type="GO" id="GO:0010041">
    <property type="term" value="P:response to iron(III) ion"/>
    <property type="evidence" value="ECO:0007669"/>
    <property type="project" value="TreeGrafter"/>
</dbReference>